<protein>
    <submittedName>
        <fullName evidence="1">Secreted protein</fullName>
    </submittedName>
</protein>
<evidence type="ECO:0000313" key="1">
    <source>
        <dbReference type="EMBL" id="EMI28834.1"/>
    </source>
</evidence>
<proteinExistence type="predicted"/>
<accession>M5SRE8</accession>
<evidence type="ECO:0000313" key="2">
    <source>
        <dbReference type="Proteomes" id="UP000011996"/>
    </source>
</evidence>
<reference evidence="1 2" key="1">
    <citation type="journal article" date="2013" name="Mar. Genomics">
        <title>Expression of sulfatases in Rhodopirellula baltica and the diversity of sulfatases in the genus Rhodopirellula.</title>
        <authorList>
            <person name="Wegner C.E."/>
            <person name="Richter-Heitmann T."/>
            <person name="Klindworth A."/>
            <person name="Klockow C."/>
            <person name="Richter M."/>
            <person name="Achstetter T."/>
            <person name="Glockner F.O."/>
            <person name="Harder J."/>
        </authorList>
    </citation>
    <scope>NUCLEOTIDE SEQUENCE [LARGE SCALE GENOMIC DNA]</scope>
    <source>
        <strain evidence="1 2">SH398</strain>
    </source>
</reference>
<organism evidence="1 2">
    <name type="scientific">Rhodopirellula europaea SH398</name>
    <dbReference type="NCBI Taxonomy" id="1263868"/>
    <lineage>
        <taxon>Bacteria</taxon>
        <taxon>Pseudomonadati</taxon>
        <taxon>Planctomycetota</taxon>
        <taxon>Planctomycetia</taxon>
        <taxon>Pirellulales</taxon>
        <taxon>Pirellulaceae</taxon>
        <taxon>Rhodopirellula</taxon>
    </lineage>
</organism>
<gene>
    <name evidence="1" type="ORF">RESH_00615</name>
</gene>
<sequence>MAYGFATCSTAVSAVSSNLAMASISLRILGESGYVQIDVALMSRWR</sequence>
<name>M5SRE8_9BACT</name>
<dbReference type="AlphaFoldDB" id="M5SRE8"/>
<comment type="caution">
    <text evidence="1">The sequence shown here is derived from an EMBL/GenBank/DDBJ whole genome shotgun (WGS) entry which is preliminary data.</text>
</comment>
<dbReference type="EMBL" id="ANOF01000017">
    <property type="protein sequence ID" value="EMI28834.1"/>
    <property type="molecule type" value="Genomic_DNA"/>
</dbReference>
<dbReference type="Proteomes" id="UP000011996">
    <property type="component" value="Unassembled WGS sequence"/>
</dbReference>